<dbReference type="PANTHER" id="PTHR43017:SF1">
    <property type="entry name" value="ACETYLTRANSFERASE YJL218W-RELATED"/>
    <property type="match status" value="1"/>
</dbReference>
<dbReference type="GeneID" id="98298418"/>
<dbReference type="InterPro" id="IPR001451">
    <property type="entry name" value="Hexapep"/>
</dbReference>
<accession>A0A2K4FCM7</accession>
<dbReference type="InterPro" id="IPR039369">
    <property type="entry name" value="LacA-like"/>
</dbReference>
<dbReference type="Pfam" id="PF12464">
    <property type="entry name" value="Mac"/>
    <property type="match status" value="1"/>
</dbReference>
<proteinExistence type="inferred from homology"/>
<dbReference type="FunFam" id="2.160.10.10:FF:000025">
    <property type="entry name" value="Hexapeptide-repeat containing-acetyltransferase"/>
    <property type="match status" value="1"/>
</dbReference>
<comment type="caution">
    <text evidence="7">The sequence shown here is derived from an EMBL/GenBank/DDBJ whole genome shotgun (WGS) entry which is preliminary data.</text>
</comment>
<keyword evidence="3" id="KW-0677">Repeat</keyword>
<keyword evidence="4 5" id="KW-0012">Acyltransferase</keyword>
<keyword evidence="2 5" id="KW-0808">Transferase</keyword>
<keyword evidence="8" id="KW-1185">Reference proteome</keyword>
<dbReference type="GO" id="GO:0008870">
    <property type="term" value="F:galactoside O-acetyltransferase activity"/>
    <property type="evidence" value="ECO:0007669"/>
    <property type="project" value="TreeGrafter"/>
</dbReference>
<dbReference type="RefSeq" id="WP_070502771.1">
    <property type="nucleotide sequence ID" value="NZ_CBCRVO010000002.1"/>
</dbReference>
<feature type="domain" description="Maltose/galactoside acetyltransferase" evidence="6">
    <location>
        <begin position="4"/>
        <end position="57"/>
    </location>
</feature>
<evidence type="ECO:0000259" key="6">
    <source>
        <dbReference type="SMART" id="SM01266"/>
    </source>
</evidence>
<dbReference type="SMART" id="SM01266">
    <property type="entry name" value="Mac"/>
    <property type="match status" value="1"/>
</dbReference>
<dbReference type="CDD" id="cd03357">
    <property type="entry name" value="LbH_MAT_GAT"/>
    <property type="match status" value="1"/>
</dbReference>
<dbReference type="Gene3D" id="2.160.10.10">
    <property type="entry name" value="Hexapeptide repeat proteins"/>
    <property type="match status" value="1"/>
</dbReference>
<evidence type="ECO:0000256" key="4">
    <source>
        <dbReference type="ARBA" id="ARBA00023315"/>
    </source>
</evidence>
<evidence type="ECO:0000313" key="8">
    <source>
        <dbReference type="Proteomes" id="UP000242712"/>
    </source>
</evidence>
<dbReference type="EC" id="2.3.1.-" evidence="5"/>
<evidence type="ECO:0000256" key="3">
    <source>
        <dbReference type="ARBA" id="ARBA00022737"/>
    </source>
</evidence>
<dbReference type="AlphaFoldDB" id="A0A2K4FCM7"/>
<name>A0A2K4FCM7_9STAP</name>
<dbReference type="InterPro" id="IPR011004">
    <property type="entry name" value="Trimer_LpxA-like_sf"/>
</dbReference>
<gene>
    <name evidence="7" type="ORF">CD039_08660</name>
</gene>
<dbReference type="EMBL" id="PPPX01000011">
    <property type="protein sequence ID" value="POA09043.1"/>
    <property type="molecule type" value="Genomic_DNA"/>
</dbReference>
<evidence type="ECO:0000256" key="5">
    <source>
        <dbReference type="RuleBase" id="RU367021"/>
    </source>
</evidence>
<evidence type="ECO:0000313" key="7">
    <source>
        <dbReference type="EMBL" id="POA09043.1"/>
    </source>
</evidence>
<organism evidence="7 8">
    <name type="scientific">Staphylococcus argensis</name>
    <dbReference type="NCBI Taxonomy" id="1607738"/>
    <lineage>
        <taxon>Bacteria</taxon>
        <taxon>Bacillati</taxon>
        <taxon>Bacillota</taxon>
        <taxon>Bacilli</taxon>
        <taxon>Bacillales</taxon>
        <taxon>Staphylococcaceae</taxon>
        <taxon>Staphylococcus</taxon>
    </lineage>
</organism>
<dbReference type="Proteomes" id="UP000242712">
    <property type="component" value="Unassembled WGS sequence"/>
</dbReference>
<comment type="similarity">
    <text evidence="1 5">Belongs to the transferase hexapeptide repeat family.</text>
</comment>
<sequence>MTEREKMLEGEWYQENDEELQRHRLKAKDLCFDLNHTRPSDVETQNEIIEELFTYQPTNLELLTPFQVDYGNNIFLGKNVFINHNCYFMDAGRIIVGDNVFFGPGVGLYTVSHPLAYERRNSGLEQAQTIKIGDNVWIGANASVLPGVTIESGAVVSAGSVVTRDVPENAIVAGIPAKIVKSIHEEEVDSEE</sequence>
<protein>
    <recommendedName>
        <fullName evidence="5">Acetyltransferase</fullName>
        <ecNumber evidence="5">2.3.1.-</ecNumber>
    </recommendedName>
</protein>
<dbReference type="OrthoDB" id="9782926at2"/>
<reference evidence="7 8" key="1">
    <citation type="submission" date="2017-08" db="EMBL/GenBank/DDBJ databases">
        <title>Draft genome sequences of 64 type strains of genus Staph aureus.</title>
        <authorList>
            <person name="Cole K."/>
            <person name="Golubchik T."/>
            <person name="Russell J."/>
            <person name="Foster D."/>
            <person name="Llewelyn M."/>
            <person name="Wilson D."/>
            <person name="Crook D."/>
            <person name="Paul J."/>
        </authorList>
    </citation>
    <scope>NUCLEOTIDE SEQUENCE [LARGE SCALE GENOMIC DNA]</scope>
    <source>
        <strain evidence="7 8">DSM 29875</strain>
    </source>
</reference>
<dbReference type="PANTHER" id="PTHR43017">
    <property type="entry name" value="GALACTOSIDE O-ACETYLTRANSFERASE"/>
    <property type="match status" value="1"/>
</dbReference>
<dbReference type="SUPFAM" id="SSF51161">
    <property type="entry name" value="Trimeric LpxA-like enzymes"/>
    <property type="match status" value="1"/>
</dbReference>
<evidence type="ECO:0000256" key="1">
    <source>
        <dbReference type="ARBA" id="ARBA00007274"/>
    </source>
</evidence>
<dbReference type="InterPro" id="IPR024688">
    <property type="entry name" value="Mac_dom"/>
</dbReference>
<dbReference type="Pfam" id="PF00132">
    <property type="entry name" value="Hexapep"/>
    <property type="match status" value="1"/>
</dbReference>
<evidence type="ECO:0000256" key="2">
    <source>
        <dbReference type="ARBA" id="ARBA00022679"/>
    </source>
</evidence>